<dbReference type="AlphaFoldDB" id="A0A5X8Y6I3"/>
<comment type="caution">
    <text evidence="1">The sequence shown here is derived from an EMBL/GenBank/DDBJ whole genome shotgun (WGS) entry which is preliminary data.</text>
</comment>
<proteinExistence type="predicted"/>
<evidence type="ECO:0008006" key="2">
    <source>
        <dbReference type="Google" id="ProtNLM"/>
    </source>
</evidence>
<name>A0A5X8Y6I3_SALNE</name>
<organism evidence="1">
    <name type="scientific">Salmonella newport</name>
    <dbReference type="NCBI Taxonomy" id="108619"/>
    <lineage>
        <taxon>Bacteria</taxon>
        <taxon>Pseudomonadati</taxon>
        <taxon>Pseudomonadota</taxon>
        <taxon>Gammaproteobacteria</taxon>
        <taxon>Enterobacterales</taxon>
        <taxon>Enterobacteriaceae</taxon>
        <taxon>Salmonella</taxon>
    </lineage>
</organism>
<gene>
    <name evidence="1" type="ORF">EVG73_28440</name>
</gene>
<evidence type="ECO:0000313" key="1">
    <source>
        <dbReference type="EMBL" id="ECB1916206.1"/>
    </source>
</evidence>
<sequence>MRKIGDITPTANDQGEFTDGDVAQYIQPTLLMAAWFNVVQRELCNVVEFDGTQPDKANDQQVLEAIEKLIDREIKKIKLGNSAPLDVGTTAGTVAAGDDTRITGALQKGKCLQELKDAGPGSQRLSLSNIGGFPSSGGNISGDTSVTGRLSATGGIYSGDAQLSGNGDIYGGIWGGWLSSKLIQNIQRGAMGSVYPPDARSTEVPAGCVMTGVSLSYDGSTGTHVVGLLYRPLQMWIGNGWRIIGG</sequence>
<dbReference type="Gene3D" id="6.20.70.20">
    <property type="match status" value="1"/>
</dbReference>
<dbReference type="EMBL" id="AAHWTY010000226">
    <property type="protein sequence ID" value="ECB1916206.1"/>
    <property type="molecule type" value="Genomic_DNA"/>
</dbReference>
<accession>A0A5X8Y6I3</accession>
<reference evidence="1" key="1">
    <citation type="submission" date="2019-01" db="EMBL/GenBank/DDBJ databases">
        <authorList>
            <person name="Ashton P.M."/>
            <person name="Dallman T."/>
            <person name="Nair S."/>
            <person name="De Pinna E."/>
            <person name="Peters T."/>
            <person name="Grant K."/>
        </authorList>
    </citation>
    <scope>NUCLEOTIDE SEQUENCE</scope>
    <source>
        <strain evidence="1">500372</strain>
    </source>
</reference>
<protein>
    <recommendedName>
        <fullName evidence="2">Phage tail protein</fullName>
    </recommendedName>
</protein>